<keyword evidence="2" id="KW-0503">Monooxygenase</keyword>
<dbReference type="InterPro" id="IPR050404">
    <property type="entry name" value="Heme-degrading_MO"/>
</dbReference>
<dbReference type="SUPFAM" id="SSF54909">
    <property type="entry name" value="Dimeric alpha+beta barrel"/>
    <property type="match status" value="1"/>
</dbReference>
<evidence type="ECO:0000259" key="1">
    <source>
        <dbReference type="PROSITE" id="PS51725"/>
    </source>
</evidence>
<organism evidence="2 3">
    <name type="scientific">Kaistia geumhonensis</name>
    <dbReference type="NCBI Taxonomy" id="410839"/>
    <lineage>
        <taxon>Bacteria</taxon>
        <taxon>Pseudomonadati</taxon>
        <taxon>Pseudomonadota</taxon>
        <taxon>Alphaproteobacteria</taxon>
        <taxon>Hyphomicrobiales</taxon>
        <taxon>Kaistiaceae</taxon>
        <taxon>Kaistia</taxon>
    </lineage>
</organism>
<dbReference type="Gene3D" id="3.30.70.100">
    <property type="match status" value="1"/>
</dbReference>
<feature type="domain" description="ABM" evidence="1">
    <location>
        <begin position="2"/>
        <end position="93"/>
    </location>
</feature>
<dbReference type="Pfam" id="PF03992">
    <property type="entry name" value="ABM"/>
    <property type="match status" value="1"/>
</dbReference>
<dbReference type="InterPro" id="IPR007138">
    <property type="entry name" value="ABM_dom"/>
</dbReference>
<dbReference type="Proteomes" id="UP001223743">
    <property type="component" value="Unassembled WGS sequence"/>
</dbReference>
<dbReference type="RefSeq" id="WP_266279336.1">
    <property type="nucleotide sequence ID" value="NZ_JAPKNF010000001.1"/>
</dbReference>
<protein>
    <submittedName>
        <fullName evidence="2">Heme-degrading monooxygenase HmoA</fullName>
    </submittedName>
</protein>
<evidence type="ECO:0000313" key="2">
    <source>
        <dbReference type="EMBL" id="MDQ0516645.1"/>
    </source>
</evidence>
<dbReference type="GO" id="GO:0004497">
    <property type="term" value="F:monooxygenase activity"/>
    <property type="evidence" value="ECO:0007669"/>
    <property type="project" value="UniProtKB-KW"/>
</dbReference>
<evidence type="ECO:0000313" key="3">
    <source>
        <dbReference type="Proteomes" id="UP001223743"/>
    </source>
</evidence>
<reference evidence="2 3" key="1">
    <citation type="submission" date="2023-07" db="EMBL/GenBank/DDBJ databases">
        <title>Genomic Encyclopedia of Type Strains, Phase IV (KMG-IV): sequencing the most valuable type-strain genomes for metagenomic binning, comparative biology and taxonomic classification.</title>
        <authorList>
            <person name="Goeker M."/>
        </authorList>
    </citation>
    <scope>NUCLEOTIDE SEQUENCE [LARGE SCALE GENOMIC DNA]</scope>
    <source>
        <strain evidence="2 3">B1-1</strain>
    </source>
</reference>
<sequence>MFIAMNRFKVSKGSEEAFEEVWRSRDRHLDELEGFVDFHLLKGPEADDHTLYASHTVWQTREHFVAWTKSEQFRKAHQGAGDRKPMFQGHPVFEGFESVIGA</sequence>
<keyword evidence="3" id="KW-1185">Reference proteome</keyword>
<dbReference type="InterPro" id="IPR011008">
    <property type="entry name" value="Dimeric_a/b-barrel"/>
</dbReference>
<proteinExistence type="predicted"/>
<dbReference type="PANTHER" id="PTHR34474">
    <property type="entry name" value="SIGNAL TRANSDUCTION PROTEIN TRAP"/>
    <property type="match status" value="1"/>
</dbReference>
<comment type="caution">
    <text evidence="2">The sequence shown here is derived from an EMBL/GenBank/DDBJ whole genome shotgun (WGS) entry which is preliminary data.</text>
</comment>
<dbReference type="EMBL" id="JAUSWJ010000001">
    <property type="protein sequence ID" value="MDQ0516645.1"/>
    <property type="molecule type" value="Genomic_DNA"/>
</dbReference>
<accession>A0ABU0M738</accession>
<keyword evidence="2" id="KW-0560">Oxidoreductase</keyword>
<gene>
    <name evidence="2" type="ORF">QO015_002258</name>
</gene>
<dbReference type="PANTHER" id="PTHR34474:SF2">
    <property type="entry name" value="SIGNAL TRANSDUCTION PROTEIN TRAP"/>
    <property type="match status" value="1"/>
</dbReference>
<dbReference type="PROSITE" id="PS51725">
    <property type="entry name" value="ABM"/>
    <property type="match status" value="1"/>
</dbReference>
<name>A0ABU0M738_9HYPH</name>